<name>A0A1B1YRE5_9GAMM</name>
<dbReference type="InParanoid" id="A0A1B1YRE5"/>
<dbReference type="SUPFAM" id="SSF110296">
    <property type="entry name" value="Oligoxyloglucan reducing end-specific cellobiohydrolase"/>
    <property type="match status" value="1"/>
</dbReference>
<protein>
    <recommendedName>
        <fullName evidence="3">Sortilin N-terminal domain-containing protein</fullName>
    </recommendedName>
</protein>
<dbReference type="Gene3D" id="2.130.10.10">
    <property type="entry name" value="YVTN repeat-like/Quinoprotein amine dehydrogenase"/>
    <property type="match status" value="1"/>
</dbReference>
<proteinExistence type="predicted"/>
<keyword evidence="2" id="KW-1185">Reference proteome</keyword>
<dbReference type="InterPro" id="IPR052025">
    <property type="entry name" value="Xyloglucanase_GH74"/>
</dbReference>
<dbReference type="RefSeq" id="WP_068802870.1">
    <property type="nucleotide sequence ID" value="NZ_CP014671.1"/>
</dbReference>
<dbReference type="PANTHER" id="PTHR43739:SF5">
    <property type="entry name" value="EXO-ALPHA-SIALIDASE"/>
    <property type="match status" value="1"/>
</dbReference>
<sequence>MLIVAGERGLCTLDDAGRLGAPQFTGNQFMAMASHGHRAVVSILKKGVLLTDDGGRNWTDITANLPYRDVRSLAIDPHTPSTIYAGTEPAGIFRFSNAAWSVCGDINALPQAKDWSFPVPPKIPHVRCIMVSPDDPETLYALIEVGSFLISRDGGATWAVAEGLGHDLHRVVTHRLRPNVLVAATGFDTGIYRGGEGVYRSEDRGIAWQQANIGLGHRRYAEDAIAFSVNNPELVFLAAADGIPPHWASLIRMAAGAVTGNVYFLKPSRIRRRKGADVTIHRSFDAGKSWEAVPDSAQHALFDMVWALETGLSDSGGPAVYFGTTGGEVRASYDAGESWKTLANGLGAVTHLHPLSGP</sequence>
<dbReference type="EMBL" id="CP014671">
    <property type="protein sequence ID" value="ANX03368.1"/>
    <property type="molecule type" value="Genomic_DNA"/>
</dbReference>
<gene>
    <name evidence="1" type="ORF">PG2T_03625</name>
</gene>
<accession>A0A1B1YRE5</accession>
<organism evidence="1 2">
    <name type="scientific">Immundisolibacter cernigliae</name>
    <dbReference type="NCBI Taxonomy" id="1810504"/>
    <lineage>
        <taxon>Bacteria</taxon>
        <taxon>Pseudomonadati</taxon>
        <taxon>Pseudomonadota</taxon>
        <taxon>Gammaproteobacteria</taxon>
        <taxon>Immundisolibacterales</taxon>
        <taxon>Immundisolibacteraceae</taxon>
        <taxon>Immundisolibacter</taxon>
    </lineage>
</organism>
<reference evidence="2" key="1">
    <citation type="submission" date="2016-03" db="EMBL/GenBank/DDBJ databases">
        <title>Complete genome sequence of Solimmundus cernigliae, representing a novel lineage of polycyclic aromatic hydrocarbon degraders within the Gammaproteobacteria.</title>
        <authorList>
            <person name="Singleton D.R."/>
            <person name="Dickey A.N."/>
            <person name="Scholl E.H."/>
            <person name="Wright F.A."/>
            <person name="Aitken M.D."/>
        </authorList>
    </citation>
    <scope>NUCLEOTIDE SEQUENCE [LARGE SCALE GENOMIC DNA]</scope>
    <source>
        <strain evidence="2">TR3.2</strain>
    </source>
</reference>
<dbReference type="Proteomes" id="UP000092952">
    <property type="component" value="Chromosome"/>
</dbReference>
<dbReference type="PANTHER" id="PTHR43739">
    <property type="entry name" value="XYLOGLUCANASE (EUROFUNG)"/>
    <property type="match status" value="1"/>
</dbReference>
<evidence type="ECO:0008006" key="3">
    <source>
        <dbReference type="Google" id="ProtNLM"/>
    </source>
</evidence>
<evidence type="ECO:0000313" key="1">
    <source>
        <dbReference type="EMBL" id="ANX03368.1"/>
    </source>
</evidence>
<dbReference type="STRING" id="1810504.PG2T_03625"/>
<dbReference type="AlphaFoldDB" id="A0A1B1YRE5"/>
<evidence type="ECO:0000313" key="2">
    <source>
        <dbReference type="Proteomes" id="UP000092952"/>
    </source>
</evidence>
<dbReference type="GO" id="GO:0010411">
    <property type="term" value="P:xyloglucan metabolic process"/>
    <property type="evidence" value="ECO:0007669"/>
    <property type="project" value="TreeGrafter"/>
</dbReference>
<dbReference type="OrthoDB" id="5664384at2"/>
<dbReference type="KEGG" id="gbi:PG2T_03625"/>
<dbReference type="InterPro" id="IPR015943">
    <property type="entry name" value="WD40/YVTN_repeat-like_dom_sf"/>
</dbReference>